<organism evidence="1 2">
    <name type="scientific">Acetivibrio straminisolvens JCM 21531</name>
    <dbReference type="NCBI Taxonomy" id="1294263"/>
    <lineage>
        <taxon>Bacteria</taxon>
        <taxon>Bacillati</taxon>
        <taxon>Bacillota</taxon>
        <taxon>Clostridia</taxon>
        <taxon>Eubacteriales</taxon>
        <taxon>Oscillospiraceae</taxon>
        <taxon>Acetivibrio</taxon>
    </lineage>
</organism>
<name>W4V4K0_9FIRM</name>
<dbReference type="STRING" id="1294263.JCM21531_1535"/>
<evidence type="ECO:0000313" key="2">
    <source>
        <dbReference type="Proteomes" id="UP000019109"/>
    </source>
</evidence>
<keyword evidence="2" id="KW-1185">Reference proteome</keyword>
<evidence type="ECO:0008006" key="3">
    <source>
        <dbReference type="Google" id="ProtNLM"/>
    </source>
</evidence>
<dbReference type="Proteomes" id="UP000019109">
    <property type="component" value="Unassembled WGS sequence"/>
</dbReference>
<reference evidence="1" key="1">
    <citation type="journal article" date="2014" name="Genome Announc.">
        <title>Draft Genome Sequence of Clostridium straminisolvens Strain JCM 21531T, Isolated from a Cellulose-Degrading Bacterial Community.</title>
        <authorList>
            <person name="Yuki M."/>
            <person name="Oshima K."/>
            <person name="Suda W."/>
            <person name="Sakamoto M."/>
            <person name="Kitamura K."/>
            <person name="Iida T."/>
            <person name="Hattori M."/>
            <person name="Ohkuma M."/>
        </authorList>
    </citation>
    <scope>NUCLEOTIDE SEQUENCE [LARGE SCALE GENOMIC DNA]</scope>
    <source>
        <strain evidence="1">JCM 21531</strain>
    </source>
</reference>
<sequence>MINLGSTYLELSKILDKEENIGKAILIFEEVLKKIPKEQYPSIDAYAHIGWEMLYESFHDTGYEKQFFEIPCGI</sequence>
<accession>W4V4K0</accession>
<comment type="caution">
    <text evidence="1">The sequence shown here is derived from an EMBL/GenBank/DDBJ whole genome shotgun (WGS) entry which is preliminary data.</text>
</comment>
<dbReference type="RefSeq" id="WP_038288064.1">
    <property type="nucleotide sequence ID" value="NZ_BAVR01000014.1"/>
</dbReference>
<gene>
    <name evidence="1" type="ORF">JCM21531_1535</name>
</gene>
<dbReference type="AlphaFoldDB" id="W4V4K0"/>
<protein>
    <recommendedName>
        <fullName evidence="3">Tetratricopeptide repeat protein</fullName>
    </recommendedName>
</protein>
<evidence type="ECO:0000313" key="1">
    <source>
        <dbReference type="EMBL" id="GAE88111.1"/>
    </source>
</evidence>
<dbReference type="EMBL" id="BAVR01000014">
    <property type="protein sequence ID" value="GAE88111.1"/>
    <property type="molecule type" value="Genomic_DNA"/>
</dbReference>
<proteinExistence type="predicted"/>